<dbReference type="Gene3D" id="1.25.40.10">
    <property type="entry name" value="Tetratricopeptide repeat domain"/>
    <property type="match status" value="1"/>
</dbReference>
<dbReference type="Pfam" id="PF13174">
    <property type="entry name" value="TPR_6"/>
    <property type="match status" value="2"/>
</dbReference>
<feature type="chain" id="PRO_5003078240" evidence="3">
    <location>
        <begin position="18"/>
        <end position="331"/>
    </location>
</feature>
<accession>D5V124</accession>
<reference evidence="4 5" key="1">
    <citation type="journal article" date="2010" name="Stand. Genomic Sci.">
        <title>Complete genome sequence of Arcobacter nitrofigilis type strain (CI).</title>
        <authorList>
            <person name="Pati A."/>
            <person name="Gronow S."/>
            <person name="Lapidus A."/>
            <person name="Copeland A."/>
            <person name="Glavina Del Rio T."/>
            <person name="Nolan M."/>
            <person name="Lucas S."/>
            <person name="Tice H."/>
            <person name="Cheng J.F."/>
            <person name="Han C."/>
            <person name="Chertkov O."/>
            <person name="Bruce D."/>
            <person name="Tapia R."/>
            <person name="Goodwin L."/>
            <person name="Pitluck S."/>
            <person name="Liolios K."/>
            <person name="Ivanova N."/>
            <person name="Mavromatis K."/>
            <person name="Chen A."/>
            <person name="Palaniappan K."/>
            <person name="Land M."/>
            <person name="Hauser L."/>
            <person name="Chang Y.J."/>
            <person name="Jeffries C.D."/>
            <person name="Detter J.C."/>
            <person name="Rohde M."/>
            <person name="Goker M."/>
            <person name="Bristow J."/>
            <person name="Eisen J.A."/>
            <person name="Markowitz V."/>
            <person name="Hugenholtz P."/>
            <person name="Klenk H.P."/>
            <person name="Kyrpides N.C."/>
        </authorList>
    </citation>
    <scope>NUCLEOTIDE SEQUENCE [LARGE SCALE GENOMIC DNA]</scope>
    <source>
        <strain evidence="5">ATCC 33309 / DSM 7299 / CCUG 15893 / LMG 7604 / NCTC 12251 / CI</strain>
    </source>
</reference>
<feature type="signal peptide" evidence="3">
    <location>
        <begin position="1"/>
        <end position="17"/>
    </location>
</feature>
<evidence type="ECO:0000256" key="3">
    <source>
        <dbReference type="SAM" id="SignalP"/>
    </source>
</evidence>
<evidence type="ECO:0000313" key="4">
    <source>
        <dbReference type="EMBL" id="ADG93986.1"/>
    </source>
</evidence>
<dbReference type="RefSeq" id="WP_013136131.1">
    <property type="nucleotide sequence ID" value="NC_014166.1"/>
</dbReference>
<evidence type="ECO:0000313" key="5">
    <source>
        <dbReference type="Proteomes" id="UP000000939"/>
    </source>
</evidence>
<evidence type="ECO:0000256" key="1">
    <source>
        <dbReference type="PROSITE-ProRule" id="PRU00339"/>
    </source>
</evidence>
<dbReference type="HOGENOM" id="CLU_066841_0_0_7"/>
<keyword evidence="1" id="KW-0802">TPR repeat</keyword>
<dbReference type="eggNOG" id="COG1729">
    <property type="taxonomic scope" value="Bacteria"/>
</dbReference>
<dbReference type="SMART" id="SM00028">
    <property type="entry name" value="TPR"/>
    <property type="match status" value="2"/>
</dbReference>
<dbReference type="PROSITE" id="PS50005">
    <property type="entry name" value="TPR"/>
    <property type="match status" value="1"/>
</dbReference>
<dbReference type="STRING" id="572480.Arnit_2335"/>
<name>D5V124_ARCNC</name>
<feature type="repeat" description="TPR" evidence="1">
    <location>
        <begin position="247"/>
        <end position="280"/>
    </location>
</feature>
<dbReference type="AlphaFoldDB" id="D5V124"/>
<dbReference type="InterPro" id="IPR011990">
    <property type="entry name" value="TPR-like_helical_dom_sf"/>
</dbReference>
<proteinExistence type="predicted"/>
<dbReference type="Gene3D" id="1.10.287.950">
    <property type="entry name" value="Methyl-accepting chemotaxis protein"/>
    <property type="match status" value="1"/>
</dbReference>
<keyword evidence="5" id="KW-1185">Reference proteome</keyword>
<dbReference type="SUPFAM" id="SSF48452">
    <property type="entry name" value="TPR-like"/>
    <property type="match status" value="1"/>
</dbReference>
<organism evidence="4 5">
    <name type="scientific">Arcobacter nitrofigilis (strain ATCC 33309 / DSM 7299 / CCUG 15893 / LMG 7604 / NCTC 12251 / CI)</name>
    <name type="common">Campylobacter nitrofigilis</name>
    <dbReference type="NCBI Taxonomy" id="572480"/>
    <lineage>
        <taxon>Bacteria</taxon>
        <taxon>Pseudomonadati</taxon>
        <taxon>Campylobacterota</taxon>
        <taxon>Epsilonproteobacteria</taxon>
        <taxon>Campylobacterales</taxon>
        <taxon>Arcobacteraceae</taxon>
        <taxon>Arcobacter</taxon>
    </lineage>
</organism>
<dbReference type="EMBL" id="CP001999">
    <property type="protein sequence ID" value="ADG93986.1"/>
    <property type="molecule type" value="Genomic_DNA"/>
</dbReference>
<feature type="coiled-coil region" evidence="2">
    <location>
        <begin position="113"/>
        <end position="158"/>
    </location>
</feature>
<dbReference type="OrthoDB" id="5338882at2"/>
<evidence type="ECO:0000256" key="2">
    <source>
        <dbReference type="SAM" id="Coils"/>
    </source>
</evidence>
<dbReference type="InterPro" id="IPR019734">
    <property type="entry name" value="TPR_rpt"/>
</dbReference>
<dbReference type="KEGG" id="ant:Arnit_2335"/>
<protein>
    <submittedName>
        <fullName evidence="4">Tetratricopeptide TPR_2 repeat protein</fullName>
    </submittedName>
</protein>
<sequence length="331" mass="37665" precursor="true">MNKFFIIILLTSTLTYAQEVSVFGAGNLDSANPYGLTKTEKRILKNKNELGSIDTKVKTVNTTVNTLSERIDGLESIYEGDSQKLNNVVLTLNKLLNDFETNQNLTDKNTADVKELKKSIDQLNTLQKNISDENTKNLKNLKEAIEKLTNKINKIDSSYLSEKDYKKNMDQFVTIKEFEALKKSLNIKSSKKTQSNVSVKSDNAEKISSTDDNASILEEAKRLFKIDYFTKAIPMFEGLIAANYKPAESNYYLGEIWYYRKDYDKAISYFKKSALLYDKADWMPSLLLHSAISFEKTGDFKNAASFYETLMSNYPESKEAKSADKNLSKLN</sequence>
<dbReference type="Proteomes" id="UP000000939">
    <property type="component" value="Chromosome"/>
</dbReference>
<gene>
    <name evidence="4" type="ordered locus">Arnit_2335</name>
</gene>
<keyword evidence="3" id="KW-0732">Signal</keyword>
<keyword evidence="2" id="KW-0175">Coiled coil</keyword>